<organism evidence="2 3">
    <name type="scientific">Candidatus Methanocrinis alkalitolerans</name>
    <dbReference type="NCBI Taxonomy" id="3033395"/>
    <lineage>
        <taxon>Archaea</taxon>
        <taxon>Methanobacteriati</taxon>
        <taxon>Methanobacteriota</taxon>
        <taxon>Stenosarchaea group</taxon>
        <taxon>Methanomicrobia</taxon>
        <taxon>Methanotrichales</taxon>
        <taxon>Methanotrichaceae</taxon>
        <taxon>Methanocrinis</taxon>
    </lineage>
</organism>
<dbReference type="Proteomes" id="UP001215956">
    <property type="component" value="Unassembled WGS sequence"/>
</dbReference>
<comment type="caution">
    <text evidence="2">The sequence shown here is derived from an EMBL/GenBank/DDBJ whole genome shotgun (WGS) entry which is preliminary data.</text>
</comment>
<sequence>MNIYRIIATTLLLLALVPGMALAEGEDMYQLGADAAEYAMAEMGFEKGDANVLALTNAGYAVIGGQTTQICLDAVREATGCTPGKGNFLNILTPPWKPLWFGFYSKNTGEAVYMKVNDDGTGFAIQEMEKIDAETVLADVEGWEPGVFGHMLPVVNIWAHEKTPYIFGKAVEFHDHLCPGVSSGFLLAKYMENELPIEDATNQSYKVIACPNWCKEDYFQMAWDCTPGKKGMYVKYLTADETSALTEKFGTRVAGIFIRWDASSKTGDGLVLGFDFDKATEMSNSEGWPSWAARLQQDIILMDAADSPETFVSTIKEFSLAKEDELFALQGAGVHPLKVLGVMSG</sequence>
<gene>
    <name evidence="2" type="ORF">P0O24_00510</name>
</gene>
<accession>A0ABT5XBI3</accession>
<protein>
    <submittedName>
        <fullName evidence="2">FmdE family protein</fullName>
    </submittedName>
</protein>
<name>A0ABT5XBI3_9EURY</name>
<keyword evidence="3" id="KW-1185">Reference proteome</keyword>
<feature type="domain" description="Formylmethanofuran dehydrogenase subunit E" evidence="1">
    <location>
        <begin position="31"/>
        <end position="123"/>
    </location>
</feature>
<evidence type="ECO:0000313" key="3">
    <source>
        <dbReference type="Proteomes" id="UP001215956"/>
    </source>
</evidence>
<reference evidence="2 3" key="1">
    <citation type="submission" date="2023-03" db="EMBL/GenBank/DDBJ databases">
        <title>Whole genome sequencing of Methanotrichaceae archaeon M04Ac.</title>
        <authorList>
            <person name="Khomyakova M.A."/>
            <person name="Merkel A.Y."/>
            <person name="Slobodkin A.I."/>
        </authorList>
    </citation>
    <scope>NUCLEOTIDE SEQUENCE [LARGE SCALE GENOMIC DNA]</scope>
    <source>
        <strain evidence="2 3">M04Ac</strain>
    </source>
</reference>
<feature type="domain" description="Formylmethanofuran dehydrogenase subunit E" evidence="1">
    <location>
        <begin position="173"/>
        <end position="282"/>
    </location>
</feature>
<evidence type="ECO:0000259" key="1">
    <source>
        <dbReference type="Pfam" id="PF02663"/>
    </source>
</evidence>
<dbReference type="EMBL" id="JARFPL010000001">
    <property type="protein sequence ID" value="MDF0592069.1"/>
    <property type="molecule type" value="Genomic_DNA"/>
</dbReference>
<dbReference type="Pfam" id="PF02663">
    <property type="entry name" value="FmdE"/>
    <property type="match status" value="2"/>
</dbReference>
<dbReference type="SUPFAM" id="SSF143555">
    <property type="entry name" value="FwdE-like"/>
    <property type="match status" value="2"/>
</dbReference>
<evidence type="ECO:0000313" key="2">
    <source>
        <dbReference type="EMBL" id="MDF0592069.1"/>
    </source>
</evidence>
<proteinExistence type="predicted"/>
<dbReference type="InterPro" id="IPR003814">
    <property type="entry name" value="FmdEsu_dom"/>
</dbReference>
<dbReference type="RefSeq" id="WP_316967777.1">
    <property type="nucleotide sequence ID" value="NZ_JARFPL010000001.1"/>
</dbReference>
<dbReference type="Gene3D" id="3.30.1330.130">
    <property type="match status" value="2"/>
</dbReference>